<dbReference type="CDD" id="cd05398">
    <property type="entry name" value="NT_ClassII-CCAase"/>
    <property type="match status" value="1"/>
</dbReference>
<comment type="domain">
    <text evidence="12">Comprises two domains: an N-terminal domain containing the nucleotidyltransferase activity and a C-terminal HD domain associated with both phosphodiesterase and phosphatase activities.</text>
</comment>
<proteinExistence type="inferred from homology"/>
<keyword evidence="9 12" id="KW-0067">ATP-binding</keyword>
<dbReference type="CDD" id="cd00077">
    <property type="entry name" value="HDc"/>
    <property type="match status" value="1"/>
</dbReference>
<evidence type="ECO:0000256" key="5">
    <source>
        <dbReference type="ARBA" id="ARBA00022723"/>
    </source>
</evidence>
<keyword evidence="6 12" id="KW-0547">Nucleotide-binding</keyword>
<reference evidence="15" key="1">
    <citation type="submission" date="2019-11" db="EMBL/GenBank/DDBJ databases">
        <title>Isolation and characterization of two novel species in the genus Thiomicrorhabdus.</title>
        <authorList>
            <person name="Mochizuki J."/>
            <person name="Kojima H."/>
            <person name="Fukui M."/>
        </authorList>
    </citation>
    <scope>NUCLEOTIDE SEQUENCE [LARGE SCALE GENOMIC DNA]</scope>
    <source>
        <strain evidence="15">aks77</strain>
    </source>
</reference>
<comment type="miscellaneous">
    <text evidence="12">A single active site specifically recognizes both ATP and CTP and is responsible for their addition.</text>
</comment>
<sequence length="411" mass="45993">MQIYLVGGAVRDALLQVPVYDRDWVVVGASQEQMLAQGFQQVGKDFPVFLHPDSKEEYALARTERKQGAGYHGFSVFAEPCVTLEEDLIRRDLTINAMARAQDGTIIDPYGGQVDLQNRILRHVSGAFSEDPLRVLRVARFAAKLAPFDFVLAEETKILMAQMVASGELAELTPERVWQEVVKVLGSAEPHRFFEVLDEVGALAVLFPELQALHGVTQPEKYHPEGDAWIHTLMVLQQATVLDVSLEVRFAALMHDLGKGVTPPELWPKHHGHEAAGVPLVKALCQRYRVPKKIEHFACKVTEYHGLIHNGLKEGAPFLKPKTYHKVLQNCGAYKDPQTFHKLLIVCQADARGRLGFEQIPYPQLVFWQQLLAAANQVDNQAIIAEGFTGKAIAEQIEKTRIENITKFIRG</sequence>
<evidence type="ECO:0000259" key="13">
    <source>
        <dbReference type="PROSITE" id="PS51831"/>
    </source>
</evidence>
<feature type="binding site" evidence="12">
    <location>
        <position position="137"/>
    </location>
    <ligand>
        <name>CTP</name>
        <dbReference type="ChEBI" id="CHEBI:37563"/>
    </ligand>
</feature>
<name>A0A6F8PSE6_9GAMM</name>
<evidence type="ECO:0000256" key="8">
    <source>
        <dbReference type="ARBA" id="ARBA00022801"/>
    </source>
</evidence>
<dbReference type="Gene3D" id="1.10.3090.10">
    <property type="entry name" value="cca-adding enzyme, domain 2"/>
    <property type="match status" value="1"/>
</dbReference>
<dbReference type="PIRSF" id="PIRSF000813">
    <property type="entry name" value="CCA_bact"/>
    <property type="match status" value="1"/>
</dbReference>
<comment type="cofactor">
    <cofactor evidence="12">
        <name>Ni(2+)</name>
        <dbReference type="ChEBI" id="CHEBI:49786"/>
    </cofactor>
    <text evidence="12">Nickel for phosphatase activity.</text>
</comment>
<evidence type="ECO:0000256" key="11">
    <source>
        <dbReference type="ARBA" id="ARBA00022884"/>
    </source>
</evidence>
<dbReference type="InterPro" id="IPR050124">
    <property type="entry name" value="tRNA_CCA-adding_enzyme"/>
</dbReference>
<evidence type="ECO:0000256" key="1">
    <source>
        <dbReference type="ARBA" id="ARBA00022596"/>
    </source>
</evidence>
<gene>
    <name evidence="12 14" type="primary">cca</name>
    <name evidence="14" type="ORF">THMIRHAS_02830</name>
</gene>
<keyword evidence="15" id="KW-1185">Reference proteome</keyword>
<dbReference type="HAMAP" id="MF_01262">
    <property type="entry name" value="CCA_bact_type2"/>
    <property type="match status" value="1"/>
</dbReference>
<dbReference type="PROSITE" id="PS51831">
    <property type="entry name" value="HD"/>
    <property type="match status" value="1"/>
</dbReference>
<evidence type="ECO:0000313" key="14">
    <source>
        <dbReference type="EMBL" id="BBP44910.1"/>
    </source>
</evidence>
<dbReference type="EC" id="3.1.4.-" evidence="12"/>
<dbReference type="KEGG" id="tse:THMIRHAS_02830"/>
<evidence type="ECO:0000256" key="6">
    <source>
        <dbReference type="ARBA" id="ARBA00022741"/>
    </source>
</evidence>
<feature type="binding site" evidence="12">
    <location>
        <position position="91"/>
    </location>
    <ligand>
        <name>ATP</name>
        <dbReference type="ChEBI" id="CHEBI:30616"/>
    </ligand>
</feature>
<comment type="catalytic activity">
    <reaction evidence="12">
        <text>a tRNA with a 3' CCA end + 2 CTP + ATP = a tRNA with a 3' CCACCA end + 3 diphosphate</text>
        <dbReference type="Rhea" id="RHEA:76235"/>
        <dbReference type="Rhea" id="RHEA-COMP:10468"/>
        <dbReference type="Rhea" id="RHEA-COMP:18655"/>
        <dbReference type="ChEBI" id="CHEBI:30616"/>
        <dbReference type="ChEBI" id="CHEBI:33019"/>
        <dbReference type="ChEBI" id="CHEBI:37563"/>
        <dbReference type="ChEBI" id="CHEBI:83071"/>
        <dbReference type="ChEBI" id="CHEBI:195187"/>
    </reaction>
</comment>
<accession>A0A6F8PSE6</accession>
<feature type="binding site" evidence="12">
    <location>
        <position position="8"/>
    </location>
    <ligand>
        <name>CTP</name>
        <dbReference type="ChEBI" id="CHEBI:37563"/>
    </ligand>
</feature>
<dbReference type="AlphaFoldDB" id="A0A6F8PSE6"/>
<dbReference type="GO" id="GO:0005524">
    <property type="term" value="F:ATP binding"/>
    <property type="evidence" value="ECO:0007669"/>
    <property type="project" value="UniProtKB-UniRule"/>
</dbReference>
<dbReference type="Pfam" id="PF01743">
    <property type="entry name" value="PolyA_pol"/>
    <property type="match status" value="1"/>
</dbReference>
<dbReference type="SUPFAM" id="SSF81891">
    <property type="entry name" value="Poly A polymerase C-terminal region-like"/>
    <property type="match status" value="1"/>
</dbReference>
<feature type="binding site" evidence="12">
    <location>
        <position position="8"/>
    </location>
    <ligand>
        <name>ATP</name>
        <dbReference type="ChEBI" id="CHEBI:30616"/>
    </ligand>
</feature>
<dbReference type="GO" id="GO:0004810">
    <property type="term" value="F:CCA tRNA nucleotidyltransferase activity"/>
    <property type="evidence" value="ECO:0007669"/>
    <property type="project" value="UniProtKB-UniRule"/>
</dbReference>
<keyword evidence="12" id="KW-0511">Multifunctional enzyme</keyword>
<dbReference type="InterPro" id="IPR006674">
    <property type="entry name" value="HD_domain"/>
</dbReference>
<dbReference type="InterPro" id="IPR032828">
    <property type="entry name" value="PolyA_RNA-bd"/>
</dbReference>
<evidence type="ECO:0000256" key="2">
    <source>
        <dbReference type="ARBA" id="ARBA00022679"/>
    </source>
</evidence>
<feature type="domain" description="HD" evidence="13">
    <location>
        <begin position="228"/>
        <end position="334"/>
    </location>
</feature>
<dbReference type="Gene3D" id="3.30.460.10">
    <property type="entry name" value="Beta Polymerase, domain 2"/>
    <property type="match status" value="1"/>
</dbReference>
<evidence type="ECO:0000313" key="15">
    <source>
        <dbReference type="Proteomes" id="UP000501726"/>
    </source>
</evidence>
<evidence type="ECO:0000256" key="12">
    <source>
        <dbReference type="HAMAP-Rule" id="MF_01261"/>
    </source>
</evidence>
<feature type="binding site" evidence="12">
    <location>
        <position position="137"/>
    </location>
    <ligand>
        <name>ATP</name>
        <dbReference type="ChEBI" id="CHEBI:30616"/>
    </ligand>
</feature>
<dbReference type="GO" id="GO:0000287">
    <property type="term" value="F:magnesium ion binding"/>
    <property type="evidence" value="ECO:0007669"/>
    <property type="project" value="UniProtKB-UniRule"/>
</dbReference>
<dbReference type="SUPFAM" id="SSF81301">
    <property type="entry name" value="Nucleotidyltransferase"/>
    <property type="match status" value="1"/>
</dbReference>
<keyword evidence="4 12" id="KW-0548">Nucleotidyltransferase</keyword>
<dbReference type="NCBIfam" id="NF008137">
    <property type="entry name" value="PRK10885.1"/>
    <property type="match status" value="1"/>
</dbReference>
<comment type="subunit">
    <text evidence="12">Monomer. Can also form homodimers and oligomers.</text>
</comment>
<keyword evidence="5 12" id="KW-0479">Metal-binding</keyword>
<dbReference type="InterPro" id="IPR012006">
    <property type="entry name" value="CCA_bact"/>
</dbReference>
<feature type="binding site" evidence="12">
    <location>
        <position position="91"/>
    </location>
    <ligand>
        <name>CTP</name>
        <dbReference type="ChEBI" id="CHEBI:37563"/>
    </ligand>
</feature>
<comment type="function">
    <text evidence="12">Catalyzes the addition and repair of the essential 3'-terminal CCA sequence in tRNAs without using a nucleic acid template. Adds these three nucleotides in the order of C, C, and A to the tRNA nucleotide-73, using CTP and ATP as substrates and producing inorganic pyrophosphate. tRNA 3'-terminal CCA addition is required both for tRNA processing and repair. Also involved in tRNA surveillance by mediating tandem CCA addition to generate a CCACCA at the 3' terminus of unstable tRNAs. While stable tRNAs receive only 3'-terminal CCA, unstable tRNAs are marked with CCACCA and rapidly degraded.</text>
</comment>
<comment type="similarity">
    <text evidence="12">Belongs to the tRNA nucleotidyltransferase/poly(A) polymerase family. Bacterial CCA-adding enzyme type 1 subfamily.</text>
</comment>
<dbReference type="Pfam" id="PF12627">
    <property type="entry name" value="PolyA_pol_RNAbd"/>
    <property type="match status" value="1"/>
</dbReference>
<dbReference type="EC" id="2.7.7.72" evidence="12"/>
<feature type="binding site" evidence="12">
    <location>
        <position position="11"/>
    </location>
    <ligand>
        <name>CTP</name>
        <dbReference type="ChEBI" id="CHEBI:37563"/>
    </ligand>
</feature>
<evidence type="ECO:0000256" key="7">
    <source>
        <dbReference type="ARBA" id="ARBA00022800"/>
    </source>
</evidence>
<feature type="binding site" evidence="12">
    <location>
        <position position="23"/>
    </location>
    <ligand>
        <name>Mg(2+)</name>
        <dbReference type="ChEBI" id="CHEBI:18420"/>
    </ligand>
</feature>
<evidence type="ECO:0000256" key="9">
    <source>
        <dbReference type="ARBA" id="ARBA00022840"/>
    </source>
</evidence>
<dbReference type="EMBL" id="AP021889">
    <property type="protein sequence ID" value="BBP44910.1"/>
    <property type="molecule type" value="Genomic_DNA"/>
</dbReference>
<dbReference type="PANTHER" id="PTHR47545:SF1">
    <property type="entry name" value="MULTIFUNCTIONAL CCA PROTEIN"/>
    <property type="match status" value="1"/>
</dbReference>
<comment type="catalytic activity">
    <reaction evidence="12">
        <text>a tRNA precursor + 2 CTP + ATP = a tRNA with a 3' CCA end + 3 diphosphate</text>
        <dbReference type="Rhea" id="RHEA:14433"/>
        <dbReference type="Rhea" id="RHEA-COMP:10465"/>
        <dbReference type="Rhea" id="RHEA-COMP:10468"/>
        <dbReference type="ChEBI" id="CHEBI:30616"/>
        <dbReference type="ChEBI" id="CHEBI:33019"/>
        <dbReference type="ChEBI" id="CHEBI:37563"/>
        <dbReference type="ChEBI" id="CHEBI:74896"/>
        <dbReference type="ChEBI" id="CHEBI:83071"/>
        <dbReference type="EC" id="2.7.7.72"/>
    </reaction>
</comment>
<dbReference type="GO" id="GO:0001680">
    <property type="term" value="P:tRNA 3'-terminal CCA addition"/>
    <property type="evidence" value="ECO:0007669"/>
    <property type="project" value="UniProtKB-UniRule"/>
</dbReference>
<keyword evidence="8 12" id="KW-0378">Hydrolase</keyword>
<dbReference type="GO" id="GO:0042245">
    <property type="term" value="P:RNA repair"/>
    <property type="evidence" value="ECO:0007669"/>
    <property type="project" value="UniProtKB-KW"/>
</dbReference>
<keyword evidence="10 12" id="KW-0460">Magnesium</keyword>
<organism evidence="14 15">
    <name type="scientific">Thiosulfatimonas sediminis</name>
    <dbReference type="NCBI Taxonomy" id="2675054"/>
    <lineage>
        <taxon>Bacteria</taxon>
        <taxon>Pseudomonadati</taxon>
        <taxon>Pseudomonadota</taxon>
        <taxon>Gammaproteobacteria</taxon>
        <taxon>Thiotrichales</taxon>
        <taxon>Piscirickettsiaceae</taxon>
        <taxon>Thiosulfatimonas</taxon>
    </lineage>
</organism>
<dbReference type="EC" id="3.1.3.-" evidence="12"/>
<keyword evidence="1 12" id="KW-0533">Nickel</keyword>
<dbReference type="InterPro" id="IPR002646">
    <property type="entry name" value="PolA_pol_head_dom"/>
</dbReference>
<dbReference type="GO" id="GO:0004112">
    <property type="term" value="F:cyclic-nucleotide phosphodiesterase activity"/>
    <property type="evidence" value="ECO:0007669"/>
    <property type="project" value="UniProtKB-UniRule"/>
</dbReference>
<keyword evidence="11 12" id="KW-0694">RNA-binding</keyword>
<feature type="binding site" evidence="12">
    <location>
        <position position="21"/>
    </location>
    <ligand>
        <name>Mg(2+)</name>
        <dbReference type="ChEBI" id="CHEBI:18420"/>
    </ligand>
</feature>
<feature type="binding site" evidence="12">
    <location>
        <position position="140"/>
    </location>
    <ligand>
        <name>CTP</name>
        <dbReference type="ChEBI" id="CHEBI:37563"/>
    </ligand>
</feature>
<dbReference type="PANTHER" id="PTHR47545">
    <property type="entry name" value="MULTIFUNCTIONAL CCA PROTEIN"/>
    <property type="match status" value="1"/>
</dbReference>
<evidence type="ECO:0000256" key="10">
    <source>
        <dbReference type="ARBA" id="ARBA00022842"/>
    </source>
</evidence>
<dbReference type="InterPro" id="IPR043519">
    <property type="entry name" value="NT_sf"/>
</dbReference>
<protein>
    <recommendedName>
        <fullName evidence="12">Multifunctional CCA protein</fullName>
    </recommendedName>
    <domain>
        <recommendedName>
            <fullName evidence="12">CCA-adding enzyme</fullName>
            <ecNumber evidence="12">2.7.7.72</ecNumber>
        </recommendedName>
        <alternativeName>
            <fullName evidence="12">CCA tRNA nucleotidyltransferase</fullName>
        </alternativeName>
        <alternativeName>
            <fullName evidence="12">tRNA CCA-pyrophosphorylase</fullName>
        </alternativeName>
        <alternativeName>
            <fullName evidence="12">tRNA adenylyl-/cytidylyl-transferase</fullName>
        </alternativeName>
        <alternativeName>
            <fullName evidence="12">tRNA nucleotidyltransferase</fullName>
        </alternativeName>
        <alternativeName>
            <fullName evidence="12">tRNA-NT</fullName>
        </alternativeName>
    </domain>
    <domain>
        <recommendedName>
            <fullName evidence="12">2'-nucleotidase</fullName>
            <ecNumber evidence="12">3.1.3.-</ecNumber>
        </recommendedName>
    </domain>
    <domain>
        <recommendedName>
            <fullName evidence="12">2',3'-cyclic phosphodiesterase</fullName>
            <ecNumber evidence="12">3.1.4.-</ecNumber>
        </recommendedName>
    </domain>
    <domain>
        <recommendedName>
            <fullName evidence="12">Phosphatase</fullName>
        </recommendedName>
    </domain>
</protein>
<evidence type="ECO:0000256" key="4">
    <source>
        <dbReference type="ARBA" id="ARBA00022695"/>
    </source>
</evidence>
<dbReference type="GO" id="GO:0000049">
    <property type="term" value="F:tRNA binding"/>
    <property type="evidence" value="ECO:0007669"/>
    <property type="project" value="UniProtKB-UniRule"/>
</dbReference>
<dbReference type="Proteomes" id="UP000501726">
    <property type="component" value="Chromosome"/>
</dbReference>
<dbReference type="HAMAP" id="MF_01261">
    <property type="entry name" value="CCA_bact_type1"/>
    <property type="match status" value="1"/>
</dbReference>
<dbReference type="Pfam" id="PF01966">
    <property type="entry name" value="HD"/>
    <property type="match status" value="1"/>
</dbReference>
<dbReference type="RefSeq" id="WP_173269771.1">
    <property type="nucleotide sequence ID" value="NZ_AP021889.1"/>
</dbReference>
<dbReference type="InterPro" id="IPR003607">
    <property type="entry name" value="HD/PDEase_dom"/>
</dbReference>
<keyword evidence="3 12" id="KW-0819">tRNA processing</keyword>
<keyword evidence="7 12" id="KW-0692">RNA repair</keyword>
<dbReference type="GO" id="GO:0016791">
    <property type="term" value="F:phosphatase activity"/>
    <property type="evidence" value="ECO:0007669"/>
    <property type="project" value="UniProtKB-UniRule"/>
</dbReference>
<evidence type="ECO:0000256" key="3">
    <source>
        <dbReference type="ARBA" id="ARBA00022694"/>
    </source>
</evidence>
<feature type="binding site" evidence="12">
    <location>
        <position position="140"/>
    </location>
    <ligand>
        <name>ATP</name>
        <dbReference type="ChEBI" id="CHEBI:30616"/>
    </ligand>
</feature>
<keyword evidence="2 12" id="KW-0808">Transferase</keyword>
<feature type="binding site" evidence="12">
    <location>
        <position position="11"/>
    </location>
    <ligand>
        <name>ATP</name>
        <dbReference type="ChEBI" id="CHEBI:30616"/>
    </ligand>
</feature>
<comment type="cofactor">
    <cofactor evidence="12">
        <name>Mg(2+)</name>
        <dbReference type="ChEBI" id="CHEBI:18420"/>
    </cofactor>
    <text evidence="12">Magnesium is required for nucleotidyltransferase activity.</text>
</comment>